<evidence type="ECO:0000313" key="2">
    <source>
        <dbReference type="EMBL" id="CZF77935.1"/>
    </source>
</evidence>
<keyword evidence="1" id="KW-0732">Signal</keyword>
<feature type="chain" id="PRO_5007281683" description="Spondin_N" evidence="1">
    <location>
        <begin position="19"/>
        <end position="116"/>
    </location>
</feature>
<dbReference type="Gene3D" id="2.60.40.2130">
    <property type="entry name" value="F-spondin domain"/>
    <property type="match status" value="1"/>
</dbReference>
<dbReference type="NCBIfam" id="NF038123">
    <property type="entry name" value="NF038123_dom"/>
    <property type="match status" value="1"/>
</dbReference>
<evidence type="ECO:0000256" key="1">
    <source>
        <dbReference type="SAM" id="SignalP"/>
    </source>
</evidence>
<gene>
    <name evidence="2" type="ORF">GMA8713_00373</name>
</gene>
<accession>A0A128EUX7</accession>
<dbReference type="InterPro" id="IPR009465">
    <property type="entry name" value="Spondin_N"/>
</dbReference>
<proteinExistence type="predicted"/>
<dbReference type="InterPro" id="IPR038678">
    <property type="entry name" value="Spondin_N_sf"/>
</dbReference>
<reference evidence="3" key="1">
    <citation type="submission" date="2016-02" db="EMBL/GenBank/DDBJ databases">
        <authorList>
            <person name="Rodrigo-Torres Lidia"/>
            <person name="Arahal R.David."/>
        </authorList>
    </citation>
    <scope>NUCLEOTIDE SEQUENCE [LARGE SCALE GENOMIC DNA]</scope>
    <source>
        <strain evidence="3">CECT 8713</strain>
    </source>
</reference>
<keyword evidence="3" id="KW-1185">Reference proteome</keyword>
<evidence type="ECO:0008006" key="4">
    <source>
        <dbReference type="Google" id="ProtNLM"/>
    </source>
</evidence>
<dbReference type="EMBL" id="FIZY01000002">
    <property type="protein sequence ID" value="CZF77935.1"/>
    <property type="molecule type" value="Genomic_DNA"/>
</dbReference>
<dbReference type="AlphaFoldDB" id="A0A128EUX7"/>
<sequence>MKTLLLSMAMVAAFTAQAANVDVKITNATDGIYFTPLIVAAHSPDAYLFRTGEAASADLEAMAEGGEGFNAARDDIDRLRIHPGVLSADEGLEDSALKYRHRFLNPGAKVTIKRVW</sequence>
<dbReference type="Proteomes" id="UP000073601">
    <property type="component" value="Unassembled WGS sequence"/>
</dbReference>
<protein>
    <recommendedName>
        <fullName evidence="4">Spondin_N</fullName>
    </recommendedName>
</protein>
<feature type="signal peptide" evidence="1">
    <location>
        <begin position="1"/>
        <end position="18"/>
    </location>
</feature>
<dbReference type="OrthoDB" id="5188840at2"/>
<evidence type="ECO:0000313" key="3">
    <source>
        <dbReference type="Proteomes" id="UP000073601"/>
    </source>
</evidence>
<organism evidence="2 3">
    <name type="scientific">Grimontia marina</name>
    <dbReference type="NCBI Taxonomy" id="646534"/>
    <lineage>
        <taxon>Bacteria</taxon>
        <taxon>Pseudomonadati</taxon>
        <taxon>Pseudomonadota</taxon>
        <taxon>Gammaproteobacteria</taxon>
        <taxon>Vibrionales</taxon>
        <taxon>Vibrionaceae</taxon>
        <taxon>Grimontia</taxon>
    </lineage>
</organism>
<name>A0A128EUX7_9GAMM</name>